<keyword evidence="1" id="KW-0812">Transmembrane</keyword>
<accession>A0A7C5MV17</accession>
<evidence type="ECO:0000313" key="3">
    <source>
        <dbReference type="EMBL" id="HHH13298.1"/>
    </source>
</evidence>
<comment type="caution">
    <text evidence="3">The sequence shown here is derived from an EMBL/GenBank/DDBJ whole genome shotgun (WGS) entry which is preliminary data.</text>
</comment>
<protein>
    <submittedName>
        <fullName evidence="3">DUF3333 domain-containing protein</fullName>
    </submittedName>
</protein>
<evidence type="ECO:0000259" key="2">
    <source>
        <dbReference type="Pfam" id="PF11812"/>
    </source>
</evidence>
<dbReference type="EMBL" id="DROM01000222">
    <property type="protein sequence ID" value="HHH13298.1"/>
    <property type="molecule type" value="Genomic_DNA"/>
</dbReference>
<dbReference type="Proteomes" id="UP000886100">
    <property type="component" value="Unassembled WGS sequence"/>
</dbReference>
<dbReference type="AlphaFoldDB" id="A0A7C5MV17"/>
<sequence length="58" mass="6571">MSKPKKSPIKRRAIHEAVEAGLERRRRRDRRLRRLGLAAILLGLGFLAFMFASIAVLG</sequence>
<organism evidence="3">
    <name type="scientific">Thiolapillus brandeum</name>
    <dbReference type="NCBI Taxonomy" id="1076588"/>
    <lineage>
        <taxon>Bacteria</taxon>
        <taxon>Pseudomonadati</taxon>
        <taxon>Pseudomonadota</taxon>
        <taxon>Gammaproteobacteria</taxon>
        <taxon>Chromatiales</taxon>
        <taxon>Sedimenticolaceae</taxon>
        <taxon>Thiolapillus</taxon>
    </lineage>
</organism>
<gene>
    <name evidence="3" type="ORF">ENJ98_03595</name>
</gene>
<reference evidence="3" key="1">
    <citation type="journal article" date="2020" name="mSystems">
        <title>Genome- and Community-Level Interaction Insights into Carbon Utilization and Element Cycling Functions of Hydrothermarchaeota in Hydrothermal Sediment.</title>
        <authorList>
            <person name="Zhou Z."/>
            <person name="Liu Y."/>
            <person name="Xu W."/>
            <person name="Pan J."/>
            <person name="Luo Z.H."/>
            <person name="Li M."/>
        </authorList>
    </citation>
    <scope>NUCLEOTIDE SEQUENCE [LARGE SCALE GENOMIC DNA]</scope>
    <source>
        <strain evidence="3">HyVt-535</strain>
    </source>
</reference>
<evidence type="ECO:0000256" key="1">
    <source>
        <dbReference type="SAM" id="Phobius"/>
    </source>
</evidence>
<feature type="non-terminal residue" evidence="3">
    <location>
        <position position="58"/>
    </location>
</feature>
<proteinExistence type="predicted"/>
<feature type="domain" description="DUF3333" evidence="2">
    <location>
        <begin position="20"/>
        <end position="55"/>
    </location>
</feature>
<dbReference type="Pfam" id="PF11812">
    <property type="entry name" value="DUF3333"/>
    <property type="match status" value="1"/>
</dbReference>
<dbReference type="InterPro" id="IPR024573">
    <property type="entry name" value="DUF3333"/>
</dbReference>
<keyword evidence="1" id="KW-1133">Transmembrane helix</keyword>
<name>A0A7C5MV17_9GAMM</name>
<feature type="transmembrane region" description="Helical" evidence="1">
    <location>
        <begin position="35"/>
        <end position="57"/>
    </location>
</feature>
<keyword evidence="1" id="KW-0472">Membrane</keyword>